<accession>A0A7S2KDA5</accession>
<protein>
    <recommendedName>
        <fullName evidence="7">Exportin-1</fullName>
    </recommendedName>
</protein>
<comment type="subcellular location">
    <subcellularLocation>
        <location evidence="1">Nucleus</location>
    </subcellularLocation>
</comment>
<evidence type="ECO:0000256" key="1">
    <source>
        <dbReference type="ARBA" id="ARBA00004123"/>
    </source>
</evidence>
<dbReference type="GO" id="GO:0005634">
    <property type="term" value="C:nucleus"/>
    <property type="evidence" value="ECO:0007669"/>
    <property type="project" value="UniProtKB-SubCell"/>
</dbReference>
<gene>
    <name evidence="9" type="ORF">BRAN1462_LOCUS28688</name>
</gene>
<dbReference type="InterPro" id="IPR040485">
    <property type="entry name" value="XPO1_repeat_3"/>
</dbReference>
<dbReference type="GO" id="GO:0000055">
    <property type="term" value="P:ribosomal large subunit export from nucleus"/>
    <property type="evidence" value="ECO:0007669"/>
    <property type="project" value="TreeGrafter"/>
</dbReference>
<dbReference type="Pfam" id="PF18787">
    <property type="entry name" value="CRM1_repeat_3"/>
    <property type="match status" value="1"/>
</dbReference>
<dbReference type="PANTHER" id="PTHR11223:SF2">
    <property type="entry name" value="EXPORTIN-1"/>
    <property type="match status" value="1"/>
</dbReference>
<keyword evidence="3" id="KW-0813">Transport</keyword>
<name>A0A7S2KDA5_9DINO</name>
<evidence type="ECO:0000259" key="8">
    <source>
        <dbReference type="SMART" id="SM01102"/>
    </source>
</evidence>
<dbReference type="InterPro" id="IPR041123">
    <property type="entry name" value="CRM1_repeat"/>
</dbReference>
<dbReference type="Pfam" id="PF18777">
    <property type="entry name" value="CRM1_repeat"/>
    <property type="match status" value="1"/>
</dbReference>
<dbReference type="InterPro" id="IPR041235">
    <property type="entry name" value="Exp1_repeat_2"/>
</dbReference>
<reference evidence="9" key="1">
    <citation type="submission" date="2021-01" db="EMBL/GenBank/DDBJ databases">
        <authorList>
            <person name="Corre E."/>
            <person name="Pelletier E."/>
            <person name="Niang G."/>
            <person name="Scheremetjew M."/>
            <person name="Finn R."/>
            <person name="Kale V."/>
            <person name="Holt S."/>
            <person name="Cochrane G."/>
            <person name="Meng A."/>
            <person name="Brown T."/>
            <person name="Cohen L."/>
        </authorList>
    </citation>
    <scope>NUCLEOTIDE SEQUENCE</scope>
    <source>
        <strain evidence="9">RCC3387</strain>
    </source>
</reference>
<evidence type="ECO:0000256" key="6">
    <source>
        <dbReference type="ARBA" id="ARBA00023242"/>
    </source>
</evidence>
<dbReference type="GO" id="GO:0005737">
    <property type="term" value="C:cytoplasm"/>
    <property type="evidence" value="ECO:0007669"/>
    <property type="project" value="TreeGrafter"/>
</dbReference>
<dbReference type="InterPro" id="IPR016024">
    <property type="entry name" value="ARM-type_fold"/>
</dbReference>
<keyword evidence="5" id="KW-0653">Protein transport</keyword>
<dbReference type="InterPro" id="IPR045065">
    <property type="entry name" value="XPO1/5"/>
</dbReference>
<keyword evidence="4" id="KW-0509">mRNA transport</keyword>
<dbReference type="GO" id="GO:0006611">
    <property type="term" value="P:protein export from nucleus"/>
    <property type="evidence" value="ECO:0007669"/>
    <property type="project" value="InterPro"/>
</dbReference>
<evidence type="ECO:0000256" key="4">
    <source>
        <dbReference type="ARBA" id="ARBA00022816"/>
    </source>
</evidence>
<dbReference type="InterPro" id="IPR014877">
    <property type="entry name" value="XPO1_C_dom"/>
</dbReference>
<keyword evidence="6" id="KW-0539">Nucleus</keyword>
<dbReference type="EMBL" id="HBGW01045196">
    <property type="protein sequence ID" value="CAD9572011.1"/>
    <property type="molecule type" value="Transcribed_RNA"/>
</dbReference>
<feature type="domain" description="Exportin-1 C-terminal" evidence="8">
    <location>
        <begin position="394"/>
        <end position="716"/>
    </location>
</feature>
<evidence type="ECO:0000256" key="3">
    <source>
        <dbReference type="ARBA" id="ARBA00022448"/>
    </source>
</evidence>
<dbReference type="GO" id="GO:0051028">
    <property type="term" value="P:mRNA transport"/>
    <property type="evidence" value="ECO:0007669"/>
    <property type="project" value="UniProtKB-KW"/>
</dbReference>
<evidence type="ECO:0000256" key="2">
    <source>
        <dbReference type="ARBA" id="ARBA00009466"/>
    </source>
</evidence>
<dbReference type="Pfam" id="PF18784">
    <property type="entry name" value="CRM1_repeat_2"/>
    <property type="match status" value="1"/>
</dbReference>
<organism evidence="9">
    <name type="scientific">Zooxanthella nutricula</name>
    <dbReference type="NCBI Taxonomy" id="1333877"/>
    <lineage>
        <taxon>Eukaryota</taxon>
        <taxon>Sar</taxon>
        <taxon>Alveolata</taxon>
        <taxon>Dinophyceae</taxon>
        <taxon>Peridiniales</taxon>
        <taxon>Peridiniales incertae sedis</taxon>
        <taxon>Zooxanthella</taxon>
    </lineage>
</organism>
<sequence length="764" mass="86967">MEAQQTYMVPALKYLVRISMGTNEETFKICVEFWQTFSARIFLEIQQRRGQQASAAGNAPPLLLDGTMGTAAGGNAAADAAAAKMKHYSPVLSEVRRVLISKMAKPPEVTIKENEEGHIVRAEEEDTDEIALYKMIREALIYLTHLDANNMETIMLHRLKQECLMEGTAEHWSPTVLNRLCWAIGSISGAMHEGNEKRFLVAVIRDLLSLCEMKRGKENKAVVASNIMYVVGQYPRFLRAHWKFLKTVIFKLFEFMHETFPGVQEMAVDTFLKICQKCKRKFVVQQQGEQCAFVEEMISHIAQDISELEHLQVCTYFEAVGHMISAAPPDQREMLVARILELFNEKWRKVITESLSAGNPLEALQDQQVLKDISLILRVNERMVSAVGAACHSQLSLFYFDMLKIYKVCSDFISHTTAQQGSQVMGYAHVRLMRNIKRDTLRLVQTFVDLAATEQTAQEVGLTVQTLAQRFIPPLLEPVLADYKSNMPQARDAEVLDLLATLAMRLSEPISQEVGRIFDMVFACTCDMIKGDFQSYPDHRAKFYGLLKAINSHCFQALFYLPEAHLKLYVDSLIWAMKHEQPQVADSGLQILSHFLERLVAGPPQVFVGFFKQYYFILLQDVLGVLTDTFHKSGFKLQQHILLQLVSCVEGGLLNEALPKQRVMEFLFDLVGKSFPTLHRSQVEIFVLQCFSRARQPAEFQQHIRDFLITLREWGSHEDALYEDDRKTAVQEAQTAETTWRMQVPGLVPQYDPARAAEADMDDV</sequence>
<dbReference type="SMART" id="SM01102">
    <property type="entry name" value="CRM1_C"/>
    <property type="match status" value="1"/>
</dbReference>
<dbReference type="AlphaFoldDB" id="A0A7S2KDA5"/>
<dbReference type="SUPFAM" id="SSF48371">
    <property type="entry name" value="ARM repeat"/>
    <property type="match status" value="2"/>
</dbReference>
<evidence type="ECO:0000256" key="7">
    <source>
        <dbReference type="ARBA" id="ARBA00073514"/>
    </source>
</evidence>
<dbReference type="FunFam" id="1.25.10.10:FF:001255">
    <property type="entry name" value="Exportin 1"/>
    <property type="match status" value="1"/>
</dbReference>
<dbReference type="InterPro" id="IPR011989">
    <property type="entry name" value="ARM-like"/>
</dbReference>
<dbReference type="PANTHER" id="PTHR11223">
    <property type="entry name" value="EXPORTIN 1/5"/>
    <property type="match status" value="1"/>
</dbReference>
<dbReference type="GO" id="GO:0000056">
    <property type="term" value="P:ribosomal small subunit export from nucleus"/>
    <property type="evidence" value="ECO:0007669"/>
    <property type="project" value="TreeGrafter"/>
</dbReference>
<dbReference type="GO" id="GO:0005049">
    <property type="term" value="F:nuclear export signal receptor activity"/>
    <property type="evidence" value="ECO:0007669"/>
    <property type="project" value="InterPro"/>
</dbReference>
<dbReference type="Gene3D" id="1.25.10.10">
    <property type="entry name" value="Leucine-rich Repeat Variant"/>
    <property type="match status" value="1"/>
</dbReference>
<evidence type="ECO:0000313" key="9">
    <source>
        <dbReference type="EMBL" id="CAD9572011.1"/>
    </source>
</evidence>
<comment type="similarity">
    <text evidence="2">Belongs to the exportin family.</text>
</comment>
<dbReference type="Pfam" id="PF08767">
    <property type="entry name" value="CRM1_C"/>
    <property type="match status" value="1"/>
</dbReference>
<proteinExistence type="inferred from homology"/>
<evidence type="ECO:0000256" key="5">
    <source>
        <dbReference type="ARBA" id="ARBA00022927"/>
    </source>
</evidence>